<name>A0ABS3XW25_9ACTN</name>
<comment type="caution">
    <text evidence="1">The sequence shown here is derived from an EMBL/GenBank/DDBJ whole genome shotgun (WGS) entry which is preliminary data.</text>
</comment>
<proteinExistence type="predicted"/>
<keyword evidence="2" id="KW-1185">Reference proteome</keyword>
<dbReference type="GeneID" id="96259936"/>
<evidence type="ECO:0000313" key="2">
    <source>
        <dbReference type="Proteomes" id="UP000721954"/>
    </source>
</evidence>
<reference evidence="1 2" key="1">
    <citation type="submission" date="2021-02" db="EMBL/GenBank/DDBJ databases">
        <title>Streptomyces spirodelae sp. nov., isolated from duckweed.</title>
        <authorList>
            <person name="Saimee Y."/>
            <person name="Duangmal K."/>
        </authorList>
    </citation>
    <scope>NUCLEOTIDE SEQUENCE [LARGE SCALE GENOMIC DNA]</scope>
    <source>
        <strain evidence="1 2">DSM 42105</strain>
    </source>
</reference>
<dbReference type="EMBL" id="JAFFZM010000008">
    <property type="protein sequence ID" value="MBO8199616.1"/>
    <property type="molecule type" value="Genomic_DNA"/>
</dbReference>
<dbReference type="Proteomes" id="UP000721954">
    <property type="component" value="Unassembled WGS sequence"/>
</dbReference>
<protein>
    <submittedName>
        <fullName evidence="1">Uncharacterized protein</fullName>
    </submittedName>
</protein>
<organism evidence="1 2">
    <name type="scientific">Streptomyces smyrnaeus</name>
    <dbReference type="NCBI Taxonomy" id="1387713"/>
    <lineage>
        <taxon>Bacteria</taxon>
        <taxon>Bacillati</taxon>
        <taxon>Actinomycetota</taxon>
        <taxon>Actinomycetes</taxon>
        <taxon>Kitasatosporales</taxon>
        <taxon>Streptomycetaceae</taxon>
        <taxon>Streptomyces</taxon>
    </lineage>
</organism>
<sequence length="204" mass="21638">MRYDTSSTGGTPQKCLDQDGFVFVGPDDPAPTDAPVLDPEILAGLAYKKTTLPAPPLALSPKPKQQVVNLATHARFAKKLGRVWVTAAIQEAGLDLAATTVAEPATLRLVAGTDDADPASCTYDLAESDGGGYAVDTEDADCNITYRRVTAKGAAHTLKAYLTWRVSWAEGDSPDGTPRHQMPDGESVDEVAVTVKEIQAINRD</sequence>
<gene>
    <name evidence="1" type="ORF">JW613_15115</name>
</gene>
<dbReference type="RefSeq" id="WP_209211331.1">
    <property type="nucleotide sequence ID" value="NZ_JAFFZM010000008.1"/>
</dbReference>
<accession>A0ABS3XW25</accession>
<evidence type="ECO:0000313" key="1">
    <source>
        <dbReference type="EMBL" id="MBO8199616.1"/>
    </source>
</evidence>